<proteinExistence type="predicted"/>
<feature type="domain" description="Transglycosylase SLT" evidence="2">
    <location>
        <begin position="2"/>
        <end position="277"/>
    </location>
</feature>
<sequence>MAKGLSANAADKALANAQIDQTVLARDRSQSVFRLTFLDFSKKVISSYRMQNGAANMRKHAAIFQRAEREFGVPAPVITAFWALETDFGAVQGDFNTVNALATLSHDCRRPALFRPQLIGAIAMVQKGDLDPARTTGAWAGEIGQVQMLPQDIMLYGQDGDGDGHVNVKTSAPDALLTGAAFIQSLGWRRGEPWLQEVTVPSSLNWADAGLHVSRSGSEWQRLGVQPRWGEISPELPASLILPQGRKGPAFLAYPNYAVYLKWNQSFVYTTSAAYFATRLAGAPVYAQGNPDPGLSQDQMKQLQQKLADRGYDVGKVDGILGAQTRAAVRQVQQQLGMPADAWPTPDLLARL</sequence>
<protein>
    <submittedName>
        <fullName evidence="3">Lytic transglycosylase</fullName>
    </submittedName>
</protein>
<dbReference type="EMBL" id="BMFA01000003">
    <property type="protein sequence ID" value="GGB41215.1"/>
    <property type="molecule type" value="Genomic_DNA"/>
</dbReference>
<dbReference type="InterPro" id="IPR023346">
    <property type="entry name" value="Lysozyme-like_dom_sf"/>
</dbReference>
<reference evidence="3" key="1">
    <citation type="journal article" date="2014" name="Int. J. Syst. Evol. Microbiol.">
        <title>Complete genome sequence of Corynebacterium casei LMG S-19264T (=DSM 44701T), isolated from a smear-ripened cheese.</title>
        <authorList>
            <consortium name="US DOE Joint Genome Institute (JGI-PGF)"/>
            <person name="Walter F."/>
            <person name="Albersmeier A."/>
            <person name="Kalinowski J."/>
            <person name="Ruckert C."/>
        </authorList>
    </citation>
    <scope>NUCLEOTIDE SEQUENCE</scope>
    <source>
        <strain evidence="3">CGMCC 1.12426</strain>
    </source>
</reference>
<organism evidence="3 4">
    <name type="scientific">Roseibium aquae</name>
    <dbReference type="NCBI Taxonomy" id="1323746"/>
    <lineage>
        <taxon>Bacteria</taxon>
        <taxon>Pseudomonadati</taxon>
        <taxon>Pseudomonadota</taxon>
        <taxon>Alphaproteobacteria</taxon>
        <taxon>Hyphomicrobiales</taxon>
        <taxon>Stappiaceae</taxon>
        <taxon>Roseibium</taxon>
    </lineage>
</organism>
<evidence type="ECO:0000313" key="4">
    <source>
        <dbReference type="Proteomes" id="UP000605148"/>
    </source>
</evidence>
<keyword evidence="4" id="KW-1185">Reference proteome</keyword>
<comment type="caution">
    <text evidence="3">The sequence shown here is derived from an EMBL/GenBank/DDBJ whole genome shotgun (WGS) entry which is preliminary data.</text>
</comment>
<dbReference type="Gene3D" id="1.10.101.10">
    <property type="entry name" value="PGBD-like superfamily/PGBD"/>
    <property type="match status" value="1"/>
</dbReference>
<feature type="domain" description="Peptidoglycan binding-like" evidence="1">
    <location>
        <begin position="297"/>
        <end position="352"/>
    </location>
</feature>
<dbReference type="InterPro" id="IPR011970">
    <property type="entry name" value="MltB_2"/>
</dbReference>
<name>A0A916TDZ6_9HYPH</name>
<dbReference type="SUPFAM" id="SSF47090">
    <property type="entry name" value="PGBD-like"/>
    <property type="match status" value="1"/>
</dbReference>
<evidence type="ECO:0000259" key="2">
    <source>
        <dbReference type="Pfam" id="PF13406"/>
    </source>
</evidence>
<dbReference type="PANTHER" id="PTHR30163:SF8">
    <property type="entry name" value="LYTIC MUREIN TRANSGLYCOSYLASE"/>
    <property type="match status" value="1"/>
</dbReference>
<dbReference type="Gene3D" id="1.10.8.350">
    <property type="entry name" value="Bacterial muramidase"/>
    <property type="match status" value="1"/>
</dbReference>
<reference evidence="3" key="2">
    <citation type="submission" date="2020-09" db="EMBL/GenBank/DDBJ databases">
        <authorList>
            <person name="Sun Q."/>
            <person name="Zhou Y."/>
        </authorList>
    </citation>
    <scope>NUCLEOTIDE SEQUENCE</scope>
    <source>
        <strain evidence="3">CGMCC 1.12426</strain>
    </source>
</reference>
<evidence type="ECO:0000313" key="3">
    <source>
        <dbReference type="EMBL" id="GGB41215.1"/>
    </source>
</evidence>
<dbReference type="InterPro" id="IPR043426">
    <property type="entry name" value="MltB-like"/>
</dbReference>
<gene>
    <name evidence="3" type="ORF">GCM10011316_11460</name>
</gene>
<dbReference type="Proteomes" id="UP000605148">
    <property type="component" value="Unassembled WGS sequence"/>
</dbReference>
<dbReference type="InterPro" id="IPR031304">
    <property type="entry name" value="SLT_2"/>
</dbReference>
<dbReference type="SUPFAM" id="SSF53955">
    <property type="entry name" value="Lysozyme-like"/>
    <property type="match status" value="1"/>
</dbReference>
<dbReference type="AlphaFoldDB" id="A0A916TDZ6"/>
<dbReference type="InterPro" id="IPR036365">
    <property type="entry name" value="PGBD-like_sf"/>
</dbReference>
<dbReference type="GO" id="GO:0009253">
    <property type="term" value="P:peptidoglycan catabolic process"/>
    <property type="evidence" value="ECO:0007669"/>
    <property type="project" value="TreeGrafter"/>
</dbReference>
<dbReference type="Gene3D" id="1.10.530.10">
    <property type="match status" value="1"/>
</dbReference>
<dbReference type="Pfam" id="PF13406">
    <property type="entry name" value="SLT_2"/>
    <property type="match status" value="1"/>
</dbReference>
<dbReference type="PANTHER" id="PTHR30163">
    <property type="entry name" value="MEMBRANE-BOUND LYTIC MUREIN TRANSGLYCOSYLASE B"/>
    <property type="match status" value="1"/>
</dbReference>
<dbReference type="InterPro" id="IPR036366">
    <property type="entry name" value="PGBDSf"/>
</dbReference>
<dbReference type="NCBIfam" id="TIGR02283">
    <property type="entry name" value="MltB_2"/>
    <property type="match status" value="1"/>
</dbReference>
<dbReference type="Pfam" id="PF01471">
    <property type="entry name" value="PG_binding_1"/>
    <property type="match status" value="1"/>
</dbReference>
<accession>A0A916TDZ6</accession>
<dbReference type="GO" id="GO:0008933">
    <property type="term" value="F:peptidoglycan lytic transglycosylase activity"/>
    <property type="evidence" value="ECO:0007669"/>
    <property type="project" value="TreeGrafter"/>
</dbReference>
<evidence type="ECO:0000259" key="1">
    <source>
        <dbReference type="Pfam" id="PF01471"/>
    </source>
</evidence>
<dbReference type="InterPro" id="IPR002477">
    <property type="entry name" value="Peptidoglycan-bd-like"/>
</dbReference>